<dbReference type="STRING" id="1349421.OI18_03480"/>
<comment type="caution">
    <text evidence="10">The sequence shown here is derived from an EMBL/GenBank/DDBJ whole genome shotgun (WGS) entry which is preliminary data.</text>
</comment>
<dbReference type="CDD" id="cd08297">
    <property type="entry name" value="CAD3"/>
    <property type="match status" value="1"/>
</dbReference>
<dbReference type="NCBIfam" id="NF006940">
    <property type="entry name" value="PRK09422.1"/>
    <property type="match status" value="1"/>
</dbReference>
<dbReference type="GO" id="GO:0008270">
    <property type="term" value="F:zinc ion binding"/>
    <property type="evidence" value="ECO:0007669"/>
    <property type="project" value="InterPro"/>
</dbReference>
<keyword evidence="11" id="KW-1185">Reference proteome</keyword>
<evidence type="ECO:0000256" key="3">
    <source>
        <dbReference type="ARBA" id="ARBA00013190"/>
    </source>
</evidence>
<evidence type="ECO:0000256" key="5">
    <source>
        <dbReference type="ARBA" id="ARBA00022833"/>
    </source>
</evidence>
<gene>
    <name evidence="10" type="ORF">OI18_03480</name>
</gene>
<protein>
    <recommendedName>
        <fullName evidence="3">alcohol dehydrogenase</fullName>
        <ecNumber evidence="3">1.1.1.1</ecNumber>
    </recommendedName>
</protein>
<dbReference type="EMBL" id="JSVC01000003">
    <property type="protein sequence ID" value="KIC95954.1"/>
    <property type="molecule type" value="Genomic_DNA"/>
</dbReference>
<dbReference type="InterPro" id="IPR002328">
    <property type="entry name" value="ADH_Zn_CS"/>
</dbReference>
<accession>A0A0C1IZL3</accession>
<name>A0A0C1IZL3_9BACT</name>
<comment type="similarity">
    <text evidence="2 8">Belongs to the zinc-containing alcohol dehydrogenase family.</text>
</comment>
<feature type="domain" description="Enoyl reductase (ER)" evidence="9">
    <location>
        <begin position="15"/>
        <end position="314"/>
    </location>
</feature>
<organism evidence="10 11">
    <name type="scientific">Flavihumibacter solisilvae</name>
    <dbReference type="NCBI Taxonomy" id="1349421"/>
    <lineage>
        <taxon>Bacteria</taxon>
        <taxon>Pseudomonadati</taxon>
        <taxon>Bacteroidota</taxon>
        <taxon>Chitinophagia</taxon>
        <taxon>Chitinophagales</taxon>
        <taxon>Chitinophagaceae</taxon>
        <taxon>Flavihumibacter</taxon>
    </lineage>
</organism>
<dbReference type="EC" id="1.1.1.1" evidence="3"/>
<dbReference type="InterPro" id="IPR013154">
    <property type="entry name" value="ADH-like_N"/>
</dbReference>
<dbReference type="InterPro" id="IPR020843">
    <property type="entry name" value="ER"/>
</dbReference>
<evidence type="ECO:0000256" key="8">
    <source>
        <dbReference type="RuleBase" id="RU361277"/>
    </source>
</evidence>
<evidence type="ECO:0000313" key="11">
    <source>
        <dbReference type="Proteomes" id="UP000031408"/>
    </source>
</evidence>
<dbReference type="PANTHER" id="PTHR42940">
    <property type="entry name" value="ALCOHOL DEHYDROGENASE 1-RELATED"/>
    <property type="match status" value="1"/>
</dbReference>
<keyword evidence="7" id="KW-0520">NAD</keyword>
<evidence type="ECO:0000256" key="7">
    <source>
        <dbReference type="ARBA" id="ARBA00023027"/>
    </source>
</evidence>
<dbReference type="Gene3D" id="3.90.180.10">
    <property type="entry name" value="Medium-chain alcohol dehydrogenases, catalytic domain"/>
    <property type="match status" value="1"/>
</dbReference>
<dbReference type="FunFam" id="3.90.180.10:FF:000002">
    <property type="entry name" value="Alcohol dehydrogenase AdhP"/>
    <property type="match status" value="1"/>
</dbReference>
<dbReference type="RefSeq" id="WP_039137281.1">
    <property type="nucleotide sequence ID" value="NZ_JSVC01000003.1"/>
</dbReference>
<proteinExistence type="inferred from homology"/>
<evidence type="ECO:0000256" key="1">
    <source>
        <dbReference type="ARBA" id="ARBA00001947"/>
    </source>
</evidence>
<keyword evidence="5 8" id="KW-0862">Zinc</keyword>
<dbReference type="PANTHER" id="PTHR42940:SF8">
    <property type="entry name" value="VACUOLAR PROTEIN SORTING-ASSOCIATED PROTEIN 11"/>
    <property type="match status" value="1"/>
</dbReference>
<dbReference type="OrthoDB" id="9806940at2"/>
<dbReference type="GO" id="GO:0004022">
    <property type="term" value="F:alcohol dehydrogenase (NAD+) activity"/>
    <property type="evidence" value="ECO:0007669"/>
    <property type="project" value="UniProtKB-EC"/>
</dbReference>
<reference evidence="10 11" key="1">
    <citation type="submission" date="2014-11" db="EMBL/GenBank/DDBJ databases">
        <title>Genome sequence of Flavihumibacter solisilvae 3-3.</title>
        <authorList>
            <person name="Zhou G."/>
            <person name="Li M."/>
            <person name="Wang G."/>
        </authorList>
    </citation>
    <scope>NUCLEOTIDE SEQUENCE [LARGE SCALE GENOMIC DNA]</scope>
    <source>
        <strain evidence="10 11">3-3</strain>
    </source>
</reference>
<dbReference type="AlphaFoldDB" id="A0A0C1IZL3"/>
<dbReference type="SUPFAM" id="SSF51735">
    <property type="entry name" value="NAD(P)-binding Rossmann-fold domains"/>
    <property type="match status" value="1"/>
</dbReference>
<keyword evidence="4 8" id="KW-0479">Metal-binding</keyword>
<keyword evidence="6" id="KW-0560">Oxidoreductase</keyword>
<dbReference type="InterPro" id="IPR013149">
    <property type="entry name" value="ADH-like_C"/>
</dbReference>
<comment type="cofactor">
    <cofactor evidence="1 8">
        <name>Zn(2+)</name>
        <dbReference type="ChEBI" id="CHEBI:29105"/>
    </cofactor>
</comment>
<dbReference type="Pfam" id="PF00107">
    <property type="entry name" value="ADH_zinc_N"/>
    <property type="match status" value="1"/>
</dbReference>
<evidence type="ECO:0000256" key="2">
    <source>
        <dbReference type="ARBA" id="ARBA00008072"/>
    </source>
</evidence>
<dbReference type="SUPFAM" id="SSF50129">
    <property type="entry name" value="GroES-like"/>
    <property type="match status" value="1"/>
</dbReference>
<dbReference type="SMART" id="SM00829">
    <property type="entry name" value="PKS_ER"/>
    <property type="match status" value="1"/>
</dbReference>
<dbReference type="FunFam" id="3.40.50.720:FF:000039">
    <property type="entry name" value="Alcohol dehydrogenase AdhP"/>
    <property type="match status" value="1"/>
</dbReference>
<evidence type="ECO:0000313" key="10">
    <source>
        <dbReference type="EMBL" id="KIC95954.1"/>
    </source>
</evidence>
<evidence type="ECO:0000259" key="9">
    <source>
        <dbReference type="SMART" id="SM00829"/>
    </source>
</evidence>
<dbReference type="Proteomes" id="UP000031408">
    <property type="component" value="Unassembled WGS sequence"/>
</dbReference>
<evidence type="ECO:0000256" key="4">
    <source>
        <dbReference type="ARBA" id="ARBA00022723"/>
    </source>
</evidence>
<dbReference type="InterPro" id="IPR011032">
    <property type="entry name" value="GroES-like_sf"/>
</dbReference>
<dbReference type="Pfam" id="PF08240">
    <property type="entry name" value="ADH_N"/>
    <property type="match status" value="1"/>
</dbReference>
<sequence length="346" mass="36762">MIPKTMKAAVIHEFGKPLKIEEVPVPKPKENEVLVKVVTCGVCHSDVHAANGEWAVKPELPLIPGHESIGYVAALGPYVKNLKEGDIVGVPWLNSTCGYCSYCSSGKEPLCTDQHNSGYTVNGGYAEYVIANANNVARFPKNGFDFKEMAPILCAGITVYKGLKATGISPGQWMGVSGIGGLGHLGVQYAKTMGFKVVAIDINDEKLELAKRVGADLTVNASKEDPAAFLKREVGGVHGMLVTAVENEAFGQAIGGIRPGGTMTMVGIPEGSVDVPILDSIMNEITVKGSLIGTREEMQEAIEIALQGKVKTVVTGAKLEDINEILPRLKKGKVEGRVVLEISEPL</sequence>
<dbReference type="PROSITE" id="PS00059">
    <property type="entry name" value="ADH_ZINC"/>
    <property type="match status" value="1"/>
</dbReference>
<evidence type="ECO:0000256" key="6">
    <source>
        <dbReference type="ARBA" id="ARBA00023002"/>
    </source>
</evidence>
<dbReference type="Gene3D" id="3.40.50.720">
    <property type="entry name" value="NAD(P)-binding Rossmann-like Domain"/>
    <property type="match status" value="1"/>
</dbReference>
<dbReference type="InterPro" id="IPR036291">
    <property type="entry name" value="NAD(P)-bd_dom_sf"/>
</dbReference>